<dbReference type="InterPro" id="IPR045621">
    <property type="entry name" value="BPD_transp_1_N"/>
</dbReference>
<dbReference type="PANTHER" id="PTHR43386">
    <property type="entry name" value="OLIGOPEPTIDE TRANSPORT SYSTEM PERMEASE PROTEIN APPC"/>
    <property type="match status" value="1"/>
</dbReference>
<feature type="transmembrane region" description="Helical" evidence="7">
    <location>
        <begin position="361"/>
        <end position="384"/>
    </location>
</feature>
<feature type="transmembrane region" description="Helical" evidence="7">
    <location>
        <begin position="127"/>
        <end position="148"/>
    </location>
</feature>
<evidence type="ECO:0000259" key="9">
    <source>
        <dbReference type="PROSITE" id="PS50928"/>
    </source>
</evidence>
<reference evidence="11" key="1">
    <citation type="submission" date="2015-06" db="EMBL/GenBank/DDBJ databases">
        <title>Comparative genomics of Burkholderia leaf nodule symbionts.</title>
        <authorList>
            <person name="Carlier A."/>
            <person name="Eberl L."/>
            <person name="Pinto-Carbo M."/>
        </authorList>
    </citation>
    <scope>NUCLEOTIDE SEQUENCE [LARGE SCALE GENOMIC DNA]</scope>
    <source>
        <strain evidence="11">UZHbot4</strain>
    </source>
</reference>
<sequence>MSTITPSSGVTAPPNKGNGGAAKARRIVRFVGVRVLLALVTLWLLSMIVFAGGQLLPGDVGRAILGPLADARAVAALNHQLGVDRPLLTQYSGWISHFLRGDMGESYAFRAPVAPFIGGALWNSAKLGALAFIVVVPLGIAGGVYAALHSGRWIDRVISIGGLTATVVPEFVSSIVLILIFGVWLQWLPIEATAPADAGFFTQLKHLILPVLPLVLVFFGYIARMARAGTVEALDADYTRTAILKGLPRHVVIFRHVLRNALLPTVTVAATQLGYMIGGLVVVETLFHYQGIGSLIYNAARQGLSDARSRRADHRRDLYGGESDRGCAVCRAESASAHGSREMSTATAVPSEVLGALTHSLIFDLGVLILLFWVVCALFGHFVVPVDPYASDPLNSLVPPSGEHWFGTDQLGRDVFSRVIIGSRDILTIAPLATLLGTAAGTAIGLVVGYFDGWVDAVIGRLIDAMLALPLVIVALLALAAVGASNTTVILVIGLTFAPITARTVRAAVLGERHLDYVLAAQLCGENALYIMFAEILPNVLPPIIVEATVRLGYAIFAVATLSFLGFGIQPPSADWGLALSESYTLMAGGAWWTVVFDAAAIASLVVAVNLVADAVQRVLDR</sequence>
<dbReference type="GO" id="GO:0055085">
    <property type="term" value="P:transmembrane transport"/>
    <property type="evidence" value="ECO:0007669"/>
    <property type="project" value="InterPro"/>
</dbReference>
<dbReference type="PROSITE" id="PS50928">
    <property type="entry name" value="ABC_TM1"/>
    <property type="match status" value="2"/>
</dbReference>
<dbReference type="AlphaFoldDB" id="A0A0L0M488"/>
<evidence type="ECO:0000256" key="5">
    <source>
        <dbReference type="ARBA" id="ARBA00022989"/>
    </source>
</evidence>
<feature type="compositionally biased region" description="Polar residues" evidence="8">
    <location>
        <begin position="1"/>
        <end position="10"/>
    </location>
</feature>
<protein>
    <submittedName>
        <fullName evidence="10">Dipeptide transport system permease protein DppC</fullName>
    </submittedName>
</protein>
<keyword evidence="6 7" id="KW-0472">Membrane</keyword>
<accession>A0A0L0M488</accession>
<dbReference type="Proteomes" id="UP000036959">
    <property type="component" value="Unassembled WGS sequence"/>
</dbReference>
<evidence type="ECO:0000256" key="4">
    <source>
        <dbReference type="ARBA" id="ARBA00022692"/>
    </source>
</evidence>
<keyword evidence="2 7" id="KW-0813">Transport</keyword>
<proteinExistence type="inferred from homology"/>
<feature type="transmembrane region" description="Helical" evidence="7">
    <location>
        <begin position="426"/>
        <end position="450"/>
    </location>
</feature>
<keyword evidence="5 7" id="KW-1133">Transmembrane helix</keyword>
<feature type="domain" description="ABC transmembrane type-1" evidence="9">
    <location>
        <begin position="121"/>
        <end position="380"/>
    </location>
</feature>
<feature type="transmembrane region" description="Helical" evidence="7">
    <location>
        <begin position="488"/>
        <end position="505"/>
    </location>
</feature>
<evidence type="ECO:0000256" key="3">
    <source>
        <dbReference type="ARBA" id="ARBA00022475"/>
    </source>
</evidence>
<keyword evidence="4 7" id="KW-0812">Transmembrane</keyword>
<gene>
    <name evidence="10" type="ORF">BVER_05738</name>
</gene>
<feature type="transmembrane region" description="Helical" evidence="7">
    <location>
        <begin position="207"/>
        <end position="223"/>
    </location>
</feature>
<dbReference type="PATRIC" id="fig|242163.4.peg.4356"/>
<evidence type="ECO:0000313" key="10">
    <source>
        <dbReference type="EMBL" id="KND56819.1"/>
    </source>
</evidence>
<feature type="transmembrane region" description="Helical" evidence="7">
    <location>
        <begin position="35"/>
        <end position="56"/>
    </location>
</feature>
<dbReference type="InterPro" id="IPR000515">
    <property type="entry name" value="MetI-like"/>
</dbReference>
<feature type="transmembrane region" description="Helical" evidence="7">
    <location>
        <begin position="552"/>
        <end position="570"/>
    </location>
</feature>
<evidence type="ECO:0000256" key="1">
    <source>
        <dbReference type="ARBA" id="ARBA00004651"/>
    </source>
</evidence>
<feature type="transmembrane region" description="Helical" evidence="7">
    <location>
        <begin position="160"/>
        <end position="187"/>
    </location>
</feature>
<comment type="subcellular location">
    <subcellularLocation>
        <location evidence="1 7">Cell membrane</location>
        <topology evidence="1 7">Multi-pass membrane protein</topology>
    </subcellularLocation>
</comment>
<evidence type="ECO:0000256" key="7">
    <source>
        <dbReference type="RuleBase" id="RU363032"/>
    </source>
</evidence>
<keyword evidence="3" id="KW-1003">Cell membrane</keyword>
<comment type="similarity">
    <text evidence="7">Belongs to the binding-protein-dependent transport system permease family.</text>
</comment>
<evidence type="ECO:0000313" key="11">
    <source>
        <dbReference type="Proteomes" id="UP000036959"/>
    </source>
</evidence>
<dbReference type="Gene3D" id="1.10.3720.10">
    <property type="entry name" value="MetI-like"/>
    <property type="match status" value="2"/>
</dbReference>
<dbReference type="PANTHER" id="PTHR43386:SF1">
    <property type="entry name" value="D,D-DIPEPTIDE TRANSPORT SYSTEM PERMEASE PROTEIN DDPC-RELATED"/>
    <property type="match status" value="1"/>
</dbReference>
<dbReference type="InterPro" id="IPR050366">
    <property type="entry name" value="BP-dependent_transpt_permease"/>
</dbReference>
<dbReference type="Pfam" id="PF00528">
    <property type="entry name" value="BPD_transp_1"/>
    <property type="match status" value="2"/>
</dbReference>
<dbReference type="EMBL" id="LFJJ01000319">
    <property type="protein sequence ID" value="KND56819.1"/>
    <property type="molecule type" value="Genomic_DNA"/>
</dbReference>
<keyword evidence="11" id="KW-1185">Reference proteome</keyword>
<organism evidence="10 11">
    <name type="scientific">Candidatus Burkholderia verschuerenii</name>
    <dbReference type="NCBI Taxonomy" id="242163"/>
    <lineage>
        <taxon>Bacteria</taxon>
        <taxon>Pseudomonadati</taxon>
        <taxon>Pseudomonadota</taxon>
        <taxon>Betaproteobacteria</taxon>
        <taxon>Burkholderiales</taxon>
        <taxon>Burkholderiaceae</taxon>
        <taxon>Burkholderia</taxon>
    </lineage>
</organism>
<dbReference type="SUPFAM" id="SSF161098">
    <property type="entry name" value="MetI-like"/>
    <property type="match status" value="2"/>
</dbReference>
<dbReference type="Pfam" id="PF19300">
    <property type="entry name" value="BPD_transp_1_N"/>
    <property type="match status" value="1"/>
</dbReference>
<dbReference type="GO" id="GO:0005886">
    <property type="term" value="C:plasma membrane"/>
    <property type="evidence" value="ECO:0007669"/>
    <property type="project" value="UniProtKB-SubCell"/>
</dbReference>
<evidence type="ECO:0000256" key="6">
    <source>
        <dbReference type="ARBA" id="ARBA00023136"/>
    </source>
</evidence>
<evidence type="ECO:0000256" key="8">
    <source>
        <dbReference type="SAM" id="MobiDB-lite"/>
    </source>
</evidence>
<evidence type="ECO:0000256" key="2">
    <source>
        <dbReference type="ARBA" id="ARBA00022448"/>
    </source>
</evidence>
<feature type="domain" description="ABC transmembrane type-1" evidence="9">
    <location>
        <begin position="423"/>
        <end position="613"/>
    </location>
</feature>
<dbReference type="CDD" id="cd06261">
    <property type="entry name" value="TM_PBP2"/>
    <property type="match status" value="2"/>
</dbReference>
<comment type="caution">
    <text evidence="10">The sequence shown here is derived from an EMBL/GenBank/DDBJ whole genome shotgun (WGS) entry which is preliminary data.</text>
</comment>
<feature type="transmembrane region" description="Helical" evidence="7">
    <location>
        <begin position="590"/>
        <end position="613"/>
    </location>
</feature>
<name>A0A0L0M488_9BURK</name>
<dbReference type="InterPro" id="IPR035906">
    <property type="entry name" value="MetI-like_sf"/>
</dbReference>
<feature type="transmembrane region" description="Helical" evidence="7">
    <location>
        <begin position="462"/>
        <end position="482"/>
    </location>
</feature>
<feature type="region of interest" description="Disordered" evidence="8">
    <location>
        <begin position="1"/>
        <end position="20"/>
    </location>
</feature>